<evidence type="ECO:0000256" key="1">
    <source>
        <dbReference type="SAM" id="SignalP"/>
    </source>
</evidence>
<comment type="caution">
    <text evidence="2">The sequence shown here is derived from an EMBL/GenBank/DDBJ whole genome shotgun (WGS) entry which is preliminary data.</text>
</comment>
<keyword evidence="3" id="KW-1185">Reference proteome</keyword>
<proteinExistence type="predicted"/>
<evidence type="ECO:0008006" key="4">
    <source>
        <dbReference type="Google" id="ProtNLM"/>
    </source>
</evidence>
<dbReference type="Proteomes" id="UP001595615">
    <property type="component" value="Unassembled WGS sequence"/>
</dbReference>
<keyword evidence="1" id="KW-0732">Signal</keyword>
<reference evidence="3" key="1">
    <citation type="journal article" date="2019" name="Int. J. Syst. Evol. Microbiol.">
        <title>The Global Catalogue of Microorganisms (GCM) 10K type strain sequencing project: providing services to taxonomists for standard genome sequencing and annotation.</title>
        <authorList>
            <consortium name="The Broad Institute Genomics Platform"/>
            <consortium name="The Broad Institute Genome Sequencing Center for Infectious Disease"/>
            <person name="Wu L."/>
            <person name="Ma J."/>
        </authorList>
    </citation>
    <scope>NUCLEOTIDE SEQUENCE [LARGE SCALE GENOMIC DNA]</scope>
    <source>
        <strain evidence="3">KCTC 42644</strain>
    </source>
</reference>
<gene>
    <name evidence="2" type="ORF">ACFOMD_16280</name>
</gene>
<sequence length="314" mass="34713">MTITILRRAALAATLPFLLAAAPPSPPPAPVAPEAFGDEFDGKALSADWQIFHDRYGWPNKLKALDVGTSTAGALHLEPYHGAWVRDLNAPFLFKTVEGDFDIRARVRMRGKDGPIAGGTWSLGGLMARLPNGMTEKNWEPRRENWHFITAGVGHEAGKPMIETKGTYNSYSSLKLRPFPGGWVELRLVRVGTALFALARPDGGGPWQLRDRFYRMEMNPFMQVGLIAYTTSPDVPPAPEDAAKENRTLDTTAKVDALFEVDWVRGQRPPSVGLDYWKAPRSDGARQWYAQVNGENPLTDPNLPAAEVIRRLGI</sequence>
<dbReference type="EMBL" id="JBHRXV010000011">
    <property type="protein sequence ID" value="MFC3714130.1"/>
    <property type="molecule type" value="Genomic_DNA"/>
</dbReference>
<feature type="signal peptide" evidence="1">
    <location>
        <begin position="1"/>
        <end position="21"/>
    </location>
</feature>
<evidence type="ECO:0000313" key="2">
    <source>
        <dbReference type="EMBL" id="MFC3714130.1"/>
    </source>
</evidence>
<feature type="chain" id="PRO_5045730731" description="GH16 domain-containing protein" evidence="1">
    <location>
        <begin position="22"/>
        <end position="314"/>
    </location>
</feature>
<evidence type="ECO:0000313" key="3">
    <source>
        <dbReference type="Proteomes" id="UP001595615"/>
    </source>
</evidence>
<dbReference type="RefSeq" id="WP_380863275.1">
    <property type="nucleotide sequence ID" value="NZ_JBHRXV010000011.1"/>
</dbReference>
<dbReference type="Gene3D" id="2.60.120.200">
    <property type="match status" value="1"/>
</dbReference>
<organism evidence="2 3">
    <name type="scientific">Sphingoaurantiacus capsulatus</name>
    <dbReference type="NCBI Taxonomy" id="1771310"/>
    <lineage>
        <taxon>Bacteria</taxon>
        <taxon>Pseudomonadati</taxon>
        <taxon>Pseudomonadota</taxon>
        <taxon>Alphaproteobacteria</taxon>
        <taxon>Sphingomonadales</taxon>
        <taxon>Sphingosinicellaceae</taxon>
        <taxon>Sphingoaurantiacus</taxon>
    </lineage>
</organism>
<protein>
    <recommendedName>
        <fullName evidence="4">GH16 domain-containing protein</fullName>
    </recommendedName>
</protein>
<name>A0ABV7XD82_9SPHN</name>
<accession>A0ABV7XD82</accession>